<dbReference type="PANTHER" id="PTHR41533:SF2">
    <property type="entry name" value="BLR7131 PROTEIN"/>
    <property type="match status" value="1"/>
</dbReference>
<accession>A0ABT6B134</accession>
<dbReference type="InterPro" id="IPR052905">
    <property type="entry name" value="LD-transpeptidase_YkuD-like"/>
</dbReference>
<evidence type="ECO:0000256" key="2">
    <source>
        <dbReference type="ARBA" id="ARBA00005992"/>
    </source>
</evidence>
<dbReference type="RefSeq" id="WP_276268200.1">
    <property type="nucleotide sequence ID" value="NZ_JARJLM010000570.1"/>
</dbReference>
<evidence type="ECO:0000256" key="5">
    <source>
        <dbReference type="ARBA" id="ARBA00022984"/>
    </source>
</evidence>
<feature type="chain" id="PRO_5046390306" evidence="8">
    <location>
        <begin position="16"/>
        <end position="519"/>
    </location>
</feature>
<dbReference type="Pfam" id="PF20142">
    <property type="entry name" value="Scaffold"/>
    <property type="match status" value="1"/>
</dbReference>
<dbReference type="Pfam" id="PF03734">
    <property type="entry name" value="YkuD"/>
    <property type="match status" value="1"/>
</dbReference>
<dbReference type="PANTHER" id="PTHR41533">
    <property type="entry name" value="L,D-TRANSPEPTIDASE HI_1667-RELATED"/>
    <property type="match status" value="1"/>
</dbReference>
<feature type="active site" description="Proton donor/acceptor" evidence="7">
    <location>
        <position position="400"/>
    </location>
</feature>
<comment type="pathway">
    <text evidence="1 7">Cell wall biogenesis; peptidoglycan biosynthesis.</text>
</comment>
<keyword evidence="4 7" id="KW-0133">Cell shape</keyword>
<dbReference type="Gene3D" id="2.40.440.10">
    <property type="entry name" value="L,D-transpeptidase catalytic domain-like"/>
    <property type="match status" value="1"/>
</dbReference>
<dbReference type="Gene3D" id="1.10.101.10">
    <property type="entry name" value="PGBD-like superfamily/PGBD"/>
    <property type="match status" value="1"/>
</dbReference>
<dbReference type="InterPro" id="IPR005490">
    <property type="entry name" value="LD_TPept_cat_dom"/>
</dbReference>
<keyword evidence="11" id="KW-1185">Reference proteome</keyword>
<evidence type="ECO:0000256" key="8">
    <source>
        <dbReference type="SAM" id="SignalP"/>
    </source>
</evidence>
<evidence type="ECO:0000256" key="4">
    <source>
        <dbReference type="ARBA" id="ARBA00022960"/>
    </source>
</evidence>
<dbReference type="SUPFAM" id="SSF47090">
    <property type="entry name" value="PGBD-like"/>
    <property type="match status" value="1"/>
</dbReference>
<comment type="caution">
    <text evidence="10">The sequence shown here is derived from an EMBL/GenBank/DDBJ whole genome shotgun (WGS) entry which is preliminary data.</text>
</comment>
<keyword evidence="5 7" id="KW-0573">Peptidoglycan synthesis</keyword>
<evidence type="ECO:0000256" key="1">
    <source>
        <dbReference type="ARBA" id="ARBA00004752"/>
    </source>
</evidence>
<keyword evidence="8" id="KW-0732">Signal</keyword>
<dbReference type="InterPro" id="IPR036366">
    <property type="entry name" value="PGBDSf"/>
</dbReference>
<keyword evidence="3" id="KW-0808">Transferase</keyword>
<feature type="active site" description="Nucleophile" evidence="7">
    <location>
        <position position="419"/>
    </location>
</feature>
<comment type="similarity">
    <text evidence="2">Belongs to the YkuD family.</text>
</comment>
<keyword evidence="6 7" id="KW-0961">Cell wall biogenesis/degradation</keyword>
<sequence>MLAALAASWHAGALAADTALWFAQGRPAAAARQAVDILAASAADGLEPRDYDADELRRALSQAESGPLAPDAETLLDETLTAAMQRYLADLHGGRVDPRRIHENFSAAPDPHFDPPGYLRGAVAAHRLPEAVREAAPSFPLYGTLRQALARYRALAASPAWQAPLPPLPGKTLTRGQAYAGLPVLTQRLLALGDLPAGTPVPARYEGALVEGVKAFQARHGLEAAGTIGAGTFAQLNVPPASRVRQIELTMERLRWTPLLEGRRMIVVNVPEFVLRAYEVRDGSVQVKAEMKVIVGKALDTRTPLFKEDMRYIEFSPYWNVPPSIARAETVPRLRRDPGYFARQGFEFVGADGKAVTTLSAASLDAVQRGELRIRQRPGPKNALGDIKFIFPNNDNIYLHHTPAPQLFTRDRRDLSHGCIRVEAPVALASFVLQDTPGWTDTRIREAMEKGQSSTLRLQQPLPVVLAYGTALAKADGRIYFFSDIYGLDKVLDDALRQRGAGRTGFRADRNARKIGKVE</sequence>
<dbReference type="InterPro" id="IPR036365">
    <property type="entry name" value="PGBD-like_sf"/>
</dbReference>
<name>A0ABT6B134_9BURK</name>
<dbReference type="CDD" id="cd16913">
    <property type="entry name" value="YkuD_like"/>
    <property type="match status" value="1"/>
</dbReference>
<evidence type="ECO:0000256" key="3">
    <source>
        <dbReference type="ARBA" id="ARBA00022679"/>
    </source>
</evidence>
<gene>
    <name evidence="10" type="ORF">P3W85_35465</name>
</gene>
<evidence type="ECO:0000313" key="10">
    <source>
        <dbReference type="EMBL" id="MDF3838197.1"/>
    </source>
</evidence>
<evidence type="ECO:0000256" key="7">
    <source>
        <dbReference type="PROSITE-ProRule" id="PRU01373"/>
    </source>
</evidence>
<reference evidence="10 11" key="1">
    <citation type="submission" date="2023-03" db="EMBL/GenBank/DDBJ databases">
        <title>Draft assemblies of triclosan tolerant bacteria isolated from returned activated sludge.</title>
        <authorList>
            <person name="Van Hamelsveld S."/>
        </authorList>
    </citation>
    <scope>NUCLEOTIDE SEQUENCE [LARGE SCALE GENOMIC DNA]</scope>
    <source>
        <strain evidence="10 11">GW210010_S58</strain>
    </source>
</reference>
<evidence type="ECO:0000313" key="11">
    <source>
        <dbReference type="Proteomes" id="UP001216674"/>
    </source>
</evidence>
<proteinExistence type="inferred from homology"/>
<dbReference type="InterPro" id="IPR045380">
    <property type="entry name" value="LD_TPept_scaffold_dom"/>
</dbReference>
<feature type="domain" description="L,D-TPase catalytic" evidence="9">
    <location>
        <begin position="264"/>
        <end position="447"/>
    </location>
</feature>
<dbReference type="InterPro" id="IPR038063">
    <property type="entry name" value="Transpep_catalytic_dom"/>
</dbReference>
<dbReference type="Proteomes" id="UP001216674">
    <property type="component" value="Unassembled WGS sequence"/>
</dbReference>
<evidence type="ECO:0000259" key="9">
    <source>
        <dbReference type="PROSITE" id="PS52029"/>
    </source>
</evidence>
<dbReference type="SUPFAM" id="SSF141523">
    <property type="entry name" value="L,D-transpeptidase catalytic domain-like"/>
    <property type="match status" value="1"/>
</dbReference>
<organism evidence="10 11">
    <name type="scientific">Cupriavidus basilensis</name>
    <dbReference type="NCBI Taxonomy" id="68895"/>
    <lineage>
        <taxon>Bacteria</taxon>
        <taxon>Pseudomonadati</taxon>
        <taxon>Pseudomonadota</taxon>
        <taxon>Betaproteobacteria</taxon>
        <taxon>Burkholderiales</taxon>
        <taxon>Burkholderiaceae</taxon>
        <taxon>Cupriavidus</taxon>
    </lineage>
</organism>
<feature type="signal peptide" evidence="8">
    <location>
        <begin position="1"/>
        <end position="15"/>
    </location>
</feature>
<protein>
    <submittedName>
        <fullName evidence="10">L,D-transpeptidase family protein</fullName>
    </submittedName>
</protein>
<evidence type="ECO:0000256" key="6">
    <source>
        <dbReference type="ARBA" id="ARBA00023316"/>
    </source>
</evidence>
<dbReference type="PROSITE" id="PS52029">
    <property type="entry name" value="LD_TPASE"/>
    <property type="match status" value="1"/>
</dbReference>
<dbReference type="EMBL" id="JARJLM010000570">
    <property type="protein sequence ID" value="MDF3838197.1"/>
    <property type="molecule type" value="Genomic_DNA"/>
</dbReference>